<evidence type="ECO:0000313" key="2">
    <source>
        <dbReference type="Proteomes" id="UP000002059"/>
    </source>
</evidence>
<organism evidence="1 2">
    <name type="scientific">Paracoccidioides lutzii (strain ATCC MYA-826 / Pb01)</name>
    <name type="common">Paracoccidioides brasiliensis</name>
    <dbReference type="NCBI Taxonomy" id="502779"/>
    <lineage>
        <taxon>Eukaryota</taxon>
        <taxon>Fungi</taxon>
        <taxon>Dikarya</taxon>
        <taxon>Ascomycota</taxon>
        <taxon>Pezizomycotina</taxon>
        <taxon>Eurotiomycetes</taxon>
        <taxon>Eurotiomycetidae</taxon>
        <taxon>Onygenales</taxon>
        <taxon>Ajellomycetaceae</taxon>
        <taxon>Paracoccidioides</taxon>
    </lineage>
</organism>
<dbReference type="HOGENOM" id="CLU_943650_0_0_1"/>
<dbReference type="Proteomes" id="UP000002059">
    <property type="component" value="Partially assembled WGS sequence"/>
</dbReference>
<keyword evidence="2" id="KW-1185">Reference proteome</keyword>
<dbReference type="VEuPathDB" id="FungiDB:PAAG_01429"/>
<dbReference type="AlphaFoldDB" id="C1GSD4"/>
<reference evidence="1 2" key="1">
    <citation type="journal article" date="2011" name="PLoS Genet.">
        <title>Comparative genomic analysis of human fungal pathogens causing paracoccidioidomycosis.</title>
        <authorList>
            <person name="Desjardins C.A."/>
            <person name="Champion M.D."/>
            <person name="Holder J.W."/>
            <person name="Muszewska A."/>
            <person name="Goldberg J."/>
            <person name="Bailao A.M."/>
            <person name="Brigido M.M."/>
            <person name="Ferreira M.E."/>
            <person name="Garcia A.M."/>
            <person name="Grynberg M."/>
            <person name="Gujja S."/>
            <person name="Heiman D.I."/>
            <person name="Henn M.R."/>
            <person name="Kodira C.D."/>
            <person name="Leon-Narvaez H."/>
            <person name="Longo L.V."/>
            <person name="Ma L.J."/>
            <person name="Malavazi I."/>
            <person name="Matsuo A.L."/>
            <person name="Morais F.V."/>
            <person name="Pereira M."/>
            <person name="Rodriguez-Brito S."/>
            <person name="Sakthikumar S."/>
            <person name="Salem-Izacc S.M."/>
            <person name="Sykes S.M."/>
            <person name="Teixeira M.M."/>
            <person name="Vallejo M.C."/>
            <person name="Walter M.E."/>
            <person name="Yandava C."/>
            <person name="Young S."/>
            <person name="Zeng Q."/>
            <person name="Zucker J."/>
            <person name="Felipe M.S."/>
            <person name="Goldman G.H."/>
            <person name="Haas B.J."/>
            <person name="McEwen J.G."/>
            <person name="Nino-Vega G."/>
            <person name="Puccia R."/>
            <person name="San-Blas G."/>
            <person name="Soares C.M."/>
            <person name="Birren B.W."/>
            <person name="Cuomo C.A."/>
        </authorList>
    </citation>
    <scope>NUCLEOTIDE SEQUENCE [LARGE SCALE GENOMIC DNA]</scope>
    <source>
        <strain evidence="2">ATCC MYA-826 / Pb01</strain>
    </source>
</reference>
<accession>C1GSD4</accession>
<dbReference type="RefSeq" id="XP_002796421.2">
    <property type="nucleotide sequence ID" value="XM_002796375.2"/>
</dbReference>
<dbReference type="KEGG" id="pbl:PAAG_01429"/>
<sequence>MRFKTKSGEFATISTLYTAHPVLFKPSHITLYETRTLRNRRAIDKIATRSHFLKLLRPLYDGMSSLLQTIRRSRLVAKRIQYPSQCTLDDYLFLHGIRGHESGTPRLLPIIVLDSLLEYMDRWSFGDPETAPCTKTRYIGIPAFKFPFPYLTDMLRFMFSVMLKIFKNLGVMYIIIWPGLAHSSMDKPWKTADWTQQRFTGATLRSYLDAYEETDHTKPGCDGWVFRCGQRVFFEIPRDYVAWMGFLKPLVGELASTTRFWADFKVRECLGVKSPQNLSSCHGGIENRECRQDPL</sequence>
<name>C1GSD4_PARBA</name>
<gene>
    <name evidence="1" type="ORF">PAAG_01429</name>
</gene>
<dbReference type="EMBL" id="KN293994">
    <property type="protein sequence ID" value="EEH38967.2"/>
    <property type="molecule type" value="Genomic_DNA"/>
</dbReference>
<evidence type="ECO:0000313" key="1">
    <source>
        <dbReference type="EMBL" id="EEH38967.2"/>
    </source>
</evidence>
<dbReference type="GeneID" id="9099778"/>
<dbReference type="eggNOG" id="ENOG502RR1M">
    <property type="taxonomic scope" value="Eukaryota"/>
</dbReference>
<proteinExistence type="predicted"/>
<protein>
    <submittedName>
        <fullName evidence="1">Uncharacterized protein</fullName>
    </submittedName>
</protein>